<dbReference type="PROSITE" id="PS50979">
    <property type="entry name" value="BC"/>
    <property type="match status" value="1"/>
</dbReference>
<evidence type="ECO:0000259" key="8">
    <source>
        <dbReference type="PROSITE" id="PS50979"/>
    </source>
</evidence>
<protein>
    <recommendedName>
        <fullName evidence="1">biotin carboxylase</fullName>
        <ecNumber evidence="1">6.3.4.14</ecNumber>
    </recommendedName>
</protein>
<evidence type="ECO:0000256" key="2">
    <source>
        <dbReference type="ARBA" id="ARBA00022598"/>
    </source>
</evidence>
<dbReference type="GO" id="GO:0005524">
    <property type="term" value="F:ATP binding"/>
    <property type="evidence" value="ECO:0007669"/>
    <property type="project" value="UniProtKB-UniRule"/>
</dbReference>
<dbReference type="InterPro" id="IPR011764">
    <property type="entry name" value="Biotin_carboxylation_dom"/>
</dbReference>
<sequence length="196" mass="21813">APSPAVTPEMRQRLLDSAESAIRKIGYTGAGTLEFLMDKNGNFWFMEMNVRLQVEHGVTEILTGVDLVKWQIRIAAGVPIPFTRSNIRLTGSAIECRINALTPGVVKAIHIPGGPFVRFDTYLEPGTTVPPYYDSLVGKLMVFTGTREEAIRKMKAYLCELIIDGIKTNIEDELNIISDPVFESGRYDTGFMEGRK</sequence>
<dbReference type="AlphaFoldDB" id="A0A9D9H5Z2"/>
<dbReference type="InterPro" id="IPR005479">
    <property type="entry name" value="CPAse_ATP-bd"/>
</dbReference>
<keyword evidence="3 6" id="KW-0547">Nucleotide-binding</keyword>
<dbReference type="SUPFAM" id="SSF56059">
    <property type="entry name" value="Glutathione synthetase ATP-binding domain-like"/>
    <property type="match status" value="1"/>
</dbReference>
<dbReference type="InterPro" id="IPR011761">
    <property type="entry name" value="ATP-grasp"/>
</dbReference>
<keyword evidence="2 9" id="KW-0436">Ligase</keyword>
<dbReference type="GO" id="GO:0046872">
    <property type="term" value="F:metal ion binding"/>
    <property type="evidence" value="ECO:0007669"/>
    <property type="project" value="InterPro"/>
</dbReference>
<organism evidence="9 10">
    <name type="scientific">Candidatus Ornithospirochaeta stercoripullorum</name>
    <dbReference type="NCBI Taxonomy" id="2840899"/>
    <lineage>
        <taxon>Bacteria</taxon>
        <taxon>Pseudomonadati</taxon>
        <taxon>Spirochaetota</taxon>
        <taxon>Spirochaetia</taxon>
        <taxon>Spirochaetales</taxon>
        <taxon>Spirochaetaceae</taxon>
        <taxon>Spirochaetaceae incertae sedis</taxon>
        <taxon>Candidatus Ornithospirochaeta</taxon>
    </lineage>
</organism>
<dbReference type="InterPro" id="IPR051602">
    <property type="entry name" value="ACC_Biotin_Carboxylase"/>
</dbReference>
<proteinExistence type="predicted"/>
<evidence type="ECO:0000256" key="1">
    <source>
        <dbReference type="ARBA" id="ARBA00013263"/>
    </source>
</evidence>
<keyword evidence="4 6" id="KW-0067">ATP-binding</keyword>
<dbReference type="PANTHER" id="PTHR48095:SF2">
    <property type="entry name" value="BIOTIN CARBOXYLASE, CHLOROPLASTIC"/>
    <property type="match status" value="1"/>
</dbReference>
<evidence type="ECO:0000256" key="4">
    <source>
        <dbReference type="ARBA" id="ARBA00022840"/>
    </source>
</evidence>
<dbReference type="Pfam" id="PF02786">
    <property type="entry name" value="CPSase_L_D2"/>
    <property type="match status" value="1"/>
</dbReference>
<dbReference type="Pfam" id="PF02785">
    <property type="entry name" value="Biotin_carb_C"/>
    <property type="match status" value="1"/>
</dbReference>
<gene>
    <name evidence="9" type="ORF">IAA97_09095</name>
</gene>
<evidence type="ECO:0000313" key="10">
    <source>
        <dbReference type="Proteomes" id="UP000823615"/>
    </source>
</evidence>
<feature type="non-terminal residue" evidence="9">
    <location>
        <position position="1"/>
    </location>
</feature>
<dbReference type="SUPFAM" id="SSF51246">
    <property type="entry name" value="Rudiment single hybrid motif"/>
    <property type="match status" value="1"/>
</dbReference>
<evidence type="ECO:0000259" key="7">
    <source>
        <dbReference type="PROSITE" id="PS50975"/>
    </source>
</evidence>
<comment type="caution">
    <text evidence="9">The sequence shown here is derived from an EMBL/GenBank/DDBJ whole genome shotgun (WGS) entry which is preliminary data.</text>
</comment>
<accession>A0A9D9H5Z2</accession>
<reference evidence="9" key="2">
    <citation type="journal article" date="2021" name="PeerJ">
        <title>Extensive microbial diversity within the chicken gut microbiome revealed by metagenomics and culture.</title>
        <authorList>
            <person name="Gilroy R."/>
            <person name="Ravi A."/>
            <person name="Getino M."/>
            <person name="Pursley I."/>
            <person name="Horton D.L."/>
            <person name="Alikhan N.F."/>
            <person name="Baker D."/>
            <person name="Gharbi K."/>
            <person name="Hall N."/>
            <person name="Watson M."/>
            <person name="Adriaenssens E.M."/>
            <person name="Foster-Nyarko E."/>
            <person name="Jarju S."/>
            <person name="Secka A."/>
            <person name="Antonio M."/>
            <person name="Oren A."/>
            <person name="Chaudhuri R.R."/>
            <person name="La Ragione R."/>
            <person name="Hildebrand F."/>
            <person name="Pallen M.J."/>
        </authorList>
    </citation>
    <scope>NUCLEOTIDE SEQUENCE</scope>
    <source>
        <strain evidence="9">7293</strain>
    </source>
</reference>
<dbReference type="PROSITE" id="PS00867">
    <property type="entry name" value="CPSASE_2"/>
    <property type="match status" value="1"/>
</dbReference>
<feature type="domain" description="ATP-grasp" evidence="7">
    <location>
        <begin position="6"/>
        <end position="76"/>
    </location>
</feature>
<reference evidence="9" key="1">
    <citation type="submission" date="2020-10" db="EMBL/GenBank/DDBJ databases">
        <authorList>
            <person name="Gilroy R."/>
        </authorList>
    </citation>
    <scope>NUCLEOTIDE SEQUENCE</scope>
    <source>
        <strain evidence="9">7293</strain>
    </source>
</reference>
<dbReference type="Proteomes" id="UP000823615">
    <property type="component" value="Unassembled WGS sequence"/>
</dbReference>
<evidence type="ECO:0000256" key="5">
    <source>
        <dbReference type="ARBA" id="ARBA00048600"/>
    </source>
</evidence>
<dbReference type="PANTHER" id="PTHR48095">
    <property type="entry name" value="PYRUVATE CARBOXYLASE SUBUNIT A"/>
    <property type="match status" value="1"/>
</dbReference>
<name>A0A9D9H5Z2_9SPIO</name>
<dbReference type="EMBL" id="JADIMT010000101">
    <property type="protein sequence ID" value="MBO8437119.1"/>
    <property type="molecule type" value="Genomic_DNA"/>
</dbReference>
<dbReference type="Gene3D" id="3.30.470.20">
    <property type="entry name" value="ATP-grasp fold, B domain"/>
    <property type="match status" value="1"/>
</dbReference>
<feature type="domain" description="Biotin carboxylation" evidence="8">
    <location>
        <begin position="1"/>
        <end position="196"/>
    </location>
</feature>
<dbReference type="InterPro" id="IPR005482">
    <property type="entry name" value="Biotin_COase_C"/>
</dbReference>
<dbReference type="PROSITE" id="PS50975">
    <property type="entry name" value="ATP_GRASP"/>
    <property type="match status" value="1"/>
</dbReference>
<dbReference type="EC" id="6.3.4.14" evidence="1"/>
<dbReference type="SMART" id="SM00878">
    <property type="entry name" value="Biotin_carb_C"/>
    <property type="match status" value="1"/>
</dbReference>
<comment type="catalytic activity">
    <reaction evidence="5">
        <text>N(6)-biotinyl-L-lysyl-[protein] + hydrogencarbonate + ATP = N(6)-carboxybiotinyl-L-lysyl-[protein] + ADP + phosphate + H(+)</text>
        <dbReference type="Rhea" id="RHEA:13501"/>
        <dbReference type="Rhea" id="RHEA-COMP:10505"/>
        <dbReference type="Rhea" id="RHEA-COMP:10506"/>
        <dbReference type="ChEBI" id="CHEBI:15378"/>
        <dbReference type="ChEBI" id="CHEBI:17544"/>
        <dbReference type="ChEBI" id="CHEBI:30616"/>
        <dbReference type="ChEBI" id="CHEBI:43474"/>
        <dbReference type="ChEBI" id="CHEBI:83144"/>
        <dbReference type="ChEBI" id="CHEBI:83145"/>
        <dbReference type="ChEBI" id="CHEBI:456216"/>
        <dbReference type="EC" id="6.3.4.14"/>
    </reaction>
</comment>
<evidence type="ECO:0000256" key="3">
    <source>
        <dbReference type="ARBA" id="ARBA00022741"/>
    </source>
</evidence>
<evidence type="ECO:0000313" key="9">
    <source>
        <dbReference type="EMBL" id="MBO8437119.1"/>
    </source>
</evidence>
<evidence type="ECO:0000256" key="6">
    <source>
        <dbReference type="PROSITE-ProRule" id="PRU00409"/>
    </source>
</evidence>
<dbReference type="InterPro" id="IPR011054">
    <property type="entry name" value="Rudment_hybrid_motif"/>
</dbReference>
<dbReference type="GO" id="GO:0004075">
    <property type="term" value="F:biotin carboxylase activity"/>
    <property type="evidence" value="ECO:0007669"/>
    <property type="project" value="UniProtKB-EC"/>
</dbReference>